<keyword evidence="1" id="KW-0732">Signal</keyword>
<evidence type="ECO:0000256" key="1">
    <source>
        <dbReference type="SAM" id="SignalP"/>
    </source>
</evidence>
<dbReference type="EMBL" id="JAAAIP010000909">
    <property type="protein sequence ID" value="KAG0311536.1"/>
    <property type="molecule type" value="Genomic_DNA"/>
</dbReference>
<dbReference type="Proteomes" id="UP000738325">
    <property type="component" value="Unassembled WGS sequence"/>
</dbReference>
<feature type="chain" id="PRO_5040343189" evidence="1">
    <location>
        <begin position="27"/>
        <end position="101"/>
    </location>
</feature>
<evidence type="ECO:0000313" key="3">
    <source>
        <dbReference type="Proteomes" id="UP000738325"/>
    </source>
</evidence>
<protein>
    <submittedName>
        <fullName evidence="2">Uncharacterized protein</fullName>
    </submittedName>
</protein>
<sequence>MLANTKNFVVPLVVLFVACMTVETIAVEAVPVEAVAAVPFPQWCYCAYQTVWNEGYTSQACLGANGSFDGHTCRLDNDAGYEYFGFHCNHKLAYTHAICWQ</sequence>
<comment type="caution">
    <text evidence="2">The sequence shown here is derived from an EMBL/GenBank/DDBJ whole genome shotgun (WGS) entry which is preliminary data.</text>
</comment>
<dbReference type="OrthoDB" id="2429690at2759"/>
<reference evidence="2" key="1">
    <citation type="journal article" date="2020" name="Fungal Divers.">
        <title>Resolving the Mortierellaceae phylogeny through synthesis of multi-gene phylogenetics and phylogenomics.</title>
        <authorList>
            <person name="Vandepol N."/>
            <person name="Liber J."/>
            <person name="Desiro A."/>
            <person name="Na H."/>
            <person name="Kennedy M."/>
            <person name="Barry K."/>
            <person name="Grigoriev I.V."/>
            <person name="Miller A.N."/>
            <person name="O'Donnell K."/>
            <person name="Stajich J.E."/>
            <person name="Bonito G."/>
        </authorList>
    </citation>
    <scope>NUCLEOTIDE SEQUENCE</scope>
    <source>
        <strain evidence="2">REB-010B</strain>
    </source>
</reference>
<proteinExistence type="predicted"/>
<feature type="signal peptide" evidence="1">
    <location>
        <begin position="1"/>
        <end position="26"/>
    </location>
</feature>
<name>A0A9P6R5K9_9FUNG</name>
<dbReference type="PROSITE" id="PS51257">
    <property type="entry name" value="PROKAR_LIPOPROTEIN"/>
    <property type="match status" value="1"/>
</dbReference>
<dbReference type="AlphaFoldDB" id="A0A9P6R5K9"/>
<keyword evidence="3" id="KW-1185">Reference proteome</keyword>
<organism evidence="2 3">
    <name type="scientific">Dissophora globulifera</name>
    <dbReference type="NCBI Taxonomy" id="979702"/>
    <lineage>
        <taxon>Eukaryota</taxon>
        <taxon>Fungi</taxon>
        <taxon>Fungi incertae sedis</taxon>
        <taxon>Mucoromycota</taxon>
        <taxon>Mortierellomycotina</taxon>
        <taxon>Mortierellomycetes</taxon>
        <taxon>Mortierellales</taxon>
        <taxon>Mortierellaceae</taxon>
        <taxon>Dissophora</taxon>
    </lineage>
</organism>
<accession>A0A9P6R5K9</accession>
<gene>
    <name evidence="2" type="ORF">BGZ99_010090</name>
</gene>
<evidence type="ECO:0000313" key="2">
    <source>
        <dbReference type="EMBL" id="KAG0311536.1"/>
    </source>
</evidence>